<feature type="region of interest" description="Disordered" evidence="1">
    <location>
        <begin position="120"/>
        <end position="139"/>
    </location>
</feature>
<proteinExistence type="predicted"/>
<protein>
    <submittedName>
        <fullName evidence="2">Uncharacterized protein</fullName>
    </submittedName>
</protein>
<feature type="region of interest" description="Disordered" evidence="1">
    <location>
        <begin position="144"/>
        <end position="177"/>
    </location>
</feature>
<accession>A0AAU9TGI4</accession>
<name>A0AAU9TGI4_EUPED</name>
<dbReference type="EMBL" id="CAKOGL010000005">
    <property type="protein sequence ID" value="CAH2085991.1"/>
    <property type="molecule type" value="Genomic_DNA"/>
</dbReference>
<feature type="region of interest" description="Disordered" evidence="1">
    <location>
        <begin position="1"/>
        <end position="38"/>
    </location>
</feature>
<evidence type="ECO:0000256" key="1">
    <source>
        <dbReference type="SAM" id="MobiDB-lite"/>
    </source>
</evidence>
<dbReference type="Proteomes" id="UP001153954">
    <property type="component" value="Unassembled WGS sequence"/>
</dbReference>
<comment type="caution">
    <text evidence="2">The sequence shown here is derived from an EMBL/GenBank/DDBJ whole genome shotgun (WGS) entry which is preliminary data.</text>
</comment>
<keyword evidence="3" id="KW-1185">Reference proteome</keyword>
<sequence length="222" mass="25117">MEFPKEDSNQNRIFSNENSIQNRSSTSAKKRRESEVTEVRAQIKTAVNILKNLSDRPRTEVDEVDSYCQLLAKKIKKNNEQQREVIMHDIDELIYQKRNESYLNINSPARSSTYSYVRSTPNSVRFTPTPSPSSQMLTYDMSTGDSVRYAPTPSPSPQVTPSPSYDIADDYSDSTVVSPNHSQAEYVTGSSTSYTSTPKVTIILSNDIIFQAFTFSQIQNKN</sequence>
<feature type="compositionally biased region" description="Polar residues" evidence="1">
    <location>
        <begin position="10"/>
        <end position="27"/>
    </location>
</feature>
<evidence type="ECO:0000313" key="2">
    <source>
        <dbReference type="EMBL" id="CAH2085991.1"/>
    </source>
</evidence>
<gene>
    <name evidence="2" type="ORF">EEDITHA_LOCUS2420</name>
</gene>
<evidence type="ECO:0000313" key="3">
    <source>
        <dbReference type="Proteomes" id="UP001153954"/>
    </source>
</evidence>
<dbReference type="AlphaFoldDB" id="A0AAU9TGI4"/>
<organism evidence="2 3">
    <name type="scientific">Euphydryas editha</name>
    <name type="common">Edith's checkerspot</name>
    <dbReference type="NCBI Taxonomy" id="104508"/>
    <lineage>
        <taxon>Eukaryota</taxon>
        <taxon>Metazoa</taxon>
        <taxon>Ecdysozoa</taxon>
        <taxon>Arthropoda</taxon>
        <taxon>Hexapoda</taxon>
        <taxon>Insecta</taxon>
        <taxon>Pterygota</taxon>
        <taxon>Neoptera</taxon>
        <taxon>Endopterygota</taxon>
        <taxon>Lepidoptera</taxon>
        <taxon>Glossata</taxon>
        <taxon>Ditrysia</taxon>
        <taxon>Papilionoidea</taxon>
        <taxon>Nymphalidae</taxon>
        <taxon>Nymphalinae</taxon>
        <taxon>Euphydryas</taxon>
    </lineage>
</organism>
<reference evidence="2" key="1">
    <citation type="submission" date="2022-03" db="EMBL/GenBank/DDBJ databases">
        <authorList>
            <person name="Tunstrom K."/>
        </authorList>
    </citation>
    <scope>NUCLEOTIDE SEQUENCE</scope>
</reference>